<reference evidence="2" key="1">
    <citation type="submission" date="2023-03" db="UniProtKB">
        <authorList>
            <consortium name="EnsemblPlants"/>
        </authorList>
    </citation>
    <scope>IDENTIFICATION</scope>
</reference>
<dbReference type="EnsemblPlants" id="MELO3C026371.2.1">
    <property type="protein sequence ID" value="MELO3C026371.2.1"/>
    <property type="gene ID" value="MELO3C026371.2"/>
</dbReference>
<dbReference type="Gramene" id="MELO3C026371.2.1">
    <property type="protein sequence ID" value="MELO3C026371.2.1"/>
    <property type="gene ID" value="MELO3C026371.2"/>
</dbReference>
<protein>
    <submittedName>
        <fullName evidence="2">Uncharacterized protein</fullName>
    </submittedName>
</protein>
<evidence type="ECO:0000256" key="1">
    <source>
        <dbReference type="SAM" id="MobiDB-lite"/>
    </source>
</evidence>
<sequence length="52" mass="5521">MDGGNWVPRGGDEEEIRGQTMVTTEEEVGKLEGGGEMGNSGPWGENELHSSS</sequence>
<organism evidence="2">
    <name type="scientific">Cucumis melo</name>
    <name type="common">Muskmelon</name>
    <dbReference type="NCBI Taxonomy" id="3656"/>
    <lineage>
        <taxon>Eukaryota</taxon>
        <taxon>Viridiplantae</taxon>
        <taxon>Streptophyta</taxon>
        <taxon>Embryophyta</taxon>
        <taxon>Tracheophyta</taxon>
        <taxon>Spermatophyta</taxon>
        <taxon>Magnoliopsida</taxon>
        <taxon>eudicotyledons</taxon>
        <taxon>Gunneridae</taxon>
        <taxon>Pentapetalae</taxon>
        <taxon>rosids</taxon>
        <taxon>fabids</taxon>
        <taxon>Cucurbitales</taxon>
        <taxon>Cucurbitaceae</taxon>
        <taxon>Benincaseae</taxon>
        <taxon>Cucumis</taxon>
    </lineage>
</organism>
<proteinExistence type="predicted"/>
<name>A0A9I9E156_CUCME</name>
<accession>A0A9I9E156</accession>
<evidence type="ECO:0000313" key="2">
    <source>
        <dbReference type="EnsemblPlants" id="MELO3C026371.2.1"/>
    </source>
</evidence>
<feature type="region of interest" description="Disordered" evidence="1">
    <location>
        <begin position="1"/>
        <end position="52"/>
    </location>
</feature>
<dbReference type="AlphaFoldDB" id="A0A9I9E156"/>